<dbReference type="HOGENOM" id="CLU_038503_0_0_1"/>
<feature type="domain" description="Sec20 C-terminal" evidence="11">
    <location>
        <begin position="288"/>
        <end position="385"/>
    </location>
</feature>
<name>S3C7Z4_OPHP1</name>
<keyword evidence="5" id="KW-0931">ER-Golgi transport</keyword>
<feature type="region of interest" description="Disordered" evidence="10">
    <location>
        <begin position="29"/>
        <end position="103"/>
    </location>
</feature>
<comment type="similarity">
    <text evidence="9">Belongs to the SEC20 family.</text>
</comment>
<dbReference type="PANTHER" id="PTHR12825:SF0">
    <property type="entry name" value="VESICLE TRANSPORT PROTEIN SEC20"/>
    <property type="match status" value="1"/>
</dbReference>
<dbReference type="GO" id="GO:0031201">
    <property type="term" value="C:SNARE complex"/>
    <property type="evidence" value="ECO:0007669"/>
    <property type="project" value="TreeGrafter"/>
</dbReference>
<keyword evidence="8" id="KW-0472">Membrane</keyword>
<gene>
    <name evidence="12" type="ORF">F503_04539</name>
</gene>
<feature type="compositionally biased region" description="Polar residues" evidence="10">
    <location>
        <begin position="268"/>
        <end position="282"/>
    </location>
</feature>
<keyword evidence="7" id="KW-0175">Coiled coil</keyword>
<dbReference type="GO" id="GO:0005789">
    <property type="term" value="C:endoplasmic reticulum membrane"/>
    <property type="evidence" value="ECO:0007669"/>
    <property type="project" value="UniProtKB-SubCell"/>
</dbReference>
<dbReference type="InterPro" id="IPR056173">
    <property type="entry name" value="Sec20_C"/>
</dbReference>
<keyword evidence="2" id="KW-0813">Transport</keyword>
<keyword evidence="3" id="KW-0812">Transmembrane</keyword>
<evidence type="ECO:0000256" key="3">
    <source>
        <dbReference type="ARBA" id="ARBA00022692"/>
    </source>
</evidence>
<dbReference type="GO" id="GO:0005484">
    <property type="term" value="F:SNAP receptor activity"/>
    <property type="evidence" value="ECO:0007669"/>
    <property type="project" value="InterPro"/>
</dbReference>
<feature type="region of interest" description="Disordered" evidence="10">
    <location>
        <begin position="226"/>
        <end position="290"/>
    </location>
</feature>
<evidence type="ECO:0000313" key="13">
    <source>
        <dbReference type="Proteomes" id="UP000016923"/>
    </source>
</evidence>
<dbReference type="EMBL" id="KE148148">
    <property type="protein sequence ID" value="EPE08952.1"/>
    <property type="molecule type" value="Genomic_DNA"/>
</dbReference>
<feature type="region of interest" description="Disordered" evidence="10">
    <location>
        <begin position="130"/>
        <end position="176"/>
    </location>
</feature>
<evidence type="ECO:0000259" key="11">
    <source>
        <dbReference type="Pfam" id="PF03908"/>
    </source>
</evidence>
<feature type="compositionally biased region" description="Basic and acidic residues" evidence="10">
    <location>
        <begin position="29"/>
        <end position="42"/>
    </location>
</feature>
<evidence type="ECO:0000256" key="8">
    <source>
        <dbReference type="ARBA" id="ARBA00023136"/>
    </source>
</evidence>
<evidence type="ECO:0000256" key="1">
    <source>
        <dbReference type="ARBA" id="ARBA00004163"/>
    </source>
</evidence>
<dbReference type="InterPro" id="IPR005606">
    <property type="entry name" value="Sec20"/>
</dbReference>
<dbReference type="Pfam" id="PF03908">
    <property type="entry name" value="Sec20"/>
    <property type="match status" value="1"/>
</dbReference>
<evidence type="ECO:0000256" key="2">
    <source>
        <dbReference type="ARBA" id="ARBA00022448"/>
    </source>
</evidence>
<dbReference type="Proteomes" id="UP000016923">
    <property type="component" value="Unassembled WGS sequence"/>
</dbReference>
<dbReference type="eggNOG" id="ENOG502S7WD">
    <property type="taxonomic scope" value="Eukaryota"/>
</dbReference>
<accession>S3C7Z4</accession>
<feature type="compositionally biased region" description="Low complexity" evidence="10">
    <location>
        <begin position="44"/>
        <end position="90"/>
    </location>
</feature>
<keyword evidence="4" id="KW-0256">Endoplasmic reticulum</keyword>
<sequence length="558" mass="60024">MASINARSSEGLDSLHDRISQIHDSLKDLRQKIPRIDGREPDSSDSLFDTSLSSSSQSLLSPSASLSSLPIPSSGSGSRSISPSRAPGAPLAAVDPEAEEQLCSDISDRLRDIRNDYDLLVEDAQDMGWFVPADTPRQGPRSSSHRVGAWEEEDDNEDDPVPAATLHDTSSSNPQVAVERARLAKALKRTDKAITYTRREFRITRMNGLARKQYALSEKVFQELETYDEDSEVEGEDDGSEASDDGHASSDDTEYDDDAEKKHRRAHSSASGISRTPSPRQQTAEASAAAELTAALRQTHARIVGEVTRSDFAAQTLEESSRALAELGDRYSSSSTGTGDINSGLKAARSMVRGLLVAQKSDTWYLQMSLYILASTVAWLFFRRLLYGPLWLLVWWPVRSAFGTAMWVGKTGASVGAGIGGSGSSIVSVPAADVSFSSSVANVASSIVPTTSIVQANIYATEAAASSATSVSSLVEDVGRIVDEAAAGTSTGEEQAATEAPNRKKRMWEEDVEAAKFEEQQRKEKEAQDAQKAQEADAAGEPGKGKGKEAEPEKKDEL</sequence>
<evidence type="ECO:0000256" key="4">
    <source>
        <dbReference type="ARBA" id="ARBA00022824"/>
    </source>
</evidence>
<dbReference type="VEuPathDB" id="FungiDB:F503_04539"/>
<evidence type="ECO:0000256" key="6">
    <source>
        <dbReference type="ARBA" id="ARBA00022989"/>
    </source>
</evidence>
<dbReference type="PANTHER" id="PTHR12825">
    <property type="entry name" value="BNIP1-RELATED"/>
    <property type="match status" value="1"/>
</dbReference>
<reference evidence="12 13" key="1">
    <citation type="journal article" date="2013" name="BMC Genomics">
        <title>The genome and transcriptome of the pine saprophyte Ophiostoma piceae, and a comparison with the bark beetle-associated pine pathogen Grosmannia clavigera.</title>
        <authorList>
            <person name="Haridas S."/>
            <person name="Wang Y."/>
            <person name="Lim L."/>
            <person name="Massoumi Alamouti S."/>
            <person name="Jackman S."/>
            <person name="Docking R."/>
            <person name="Robertson G."/>
            <person name="Birol I."/>
            <person name="Bohlmann J."/>
            <person name="Breuil C."/>
        </authorList>
    </citation>
    <scope>NUCLEOTIDE SEQUENCE [LARGE SCALE GENOMIC DNA]</scope>
    <source>
        <strain evidence="12 13">UAMH 11346</strain>
    </source>
</reference>
<evidence type="ECO:0000256" key="5">
    <source>
        <dbReference type="ARBA" id="ARBA00022892"/>
    </source>
</evidence>
<organism evidence="12 13">
    <name type="scientific">Ophiostoma piceae (strain UAMH 11346)</name>
    <name type="common">Sap stain fungus</name>
    <dbReference type="NCBI Taxonomy" id="1262450"/>
    <lineage>
        <taxon>Eukaryota</taxon>
        <taxon>Fungi</taxon>
        <taxon>Dikarya</taxon>
        <taxon>Ascomycota</taxon>
        <taxon>Pezizomycotina</taxon>
        <taxon>Sordariomycetes</taxon>
        <taxon>Sordariomycetidae</taxon>
        <taxon>Ophiostomatales</taxon>
        <taxon>Ophiostomataceae</taxon>
        <taxon>Ophiostoma</taxon>
    </lineage>
</organism>
<comment type="subcellular location">
    <subcellularLocation>
        <location evidence="1">Endoplasmic reticulum membrane</location>
        <topology evidence="1">Single-pass type IV membrane protein</topology>
    </subcellularLocation>
</comment>
<feature type="compositionally biased region" description="Acidic residues" evidence="10">
    <location>
        <begin position="150"/>
        <end position="160"/>
    </location>
</feature>
<feature type="compositionally biased region" description="Basic and acidic residues" evidence="10">
    <location>
        <begin position="507"/>
        <end position="535"/>
    </location>
</feature>
<evidence type="ECO:0000313" key="12">
    <source>
        <dbReference type="EMBL" id="EPE08952.1"/>
    </source>
</evidence>
<proteinExistence type="inferred from homology"/>
<protein>
    <submittedName>
        <fullName evidence="12">Sec20 domain protein</fullName>
    </submittedName>
</protein>
<dbReference type="OrthoDB" id="46868at2759"/>
<dbReference type="AlphaFoldDB" id="S3C7Z4"/>
<evidence type="ECO:0000256" key="9">
    <source>
        <dbReference type="ARBA" id="ARBA00037934"/>
    </source>
</evidence>
<feature type="compositionally biased region" description="Acidic residues" evidence="10">
    <location>
        <begin position="226"/>
        <end position="243"/>
    </location>
</feature>
<evidence type="ECO:0000256" key="7">
    <source>
        <dbReference type="ARBA" id="ARBA00023054"/>
    </source>
</evidence>
<evidence type="ECO:0000256" key="10">
    <source>
        <dbReference type="SAM" id="MobiDB-lite"/>
    </source>
</evidence>
<feature type="compositionally biased region" description="Basic and acidic residues" evidence="10">
    <location>
        <begin position="543"/>
        <end position="558"/>
    </location>
</feature>
<keyword evidence="6" id="KW-1133">Transmembrane helix</keyword>
<dbReference type="STRING" id="1262450.S3C7Z4"/>
<feature type="region of interest" description="Disordered" evidence="10">
    <location>
        <begin position="485"/>
        <end position="558"/>
    </location>
</feature>
<dbReference type="GO" id="GO:0006890">
    <property type="term" value="P:retrograde vesicle-mediated transport, Golgi to endoplasmic reticulum"/>
    <property type="evidence" value="ECO:0007669"/>
    <property type="project" value="InterPro"/>
</dbReference>
<keyword evidence="13" id="KW-1185">Reference proteome</keyword>